<evidence type="ECO:0000256" key="9">
    <source>
        <dbReference type="ARBA" id="ARBA00023143"/>
    </source>
</evidence>
<keyword evidence="8" id="KW-0472">Membrane</keyword>
<dbReference type="GO" id="GO:0071973">
    <property type="term" value="P:bacterial-type flagellum-dependent cell motility"/>
    <property type="evidence" value="ECO:0007669"/>
    <property type="project" value="InterPro"/>
</dbReference>
<dbReference type="EMBL" id="DQ124698">
    <property type="protein sequence ID" value="AAZ95840.1"/>
    <property type="molecule type" value="Genomic_DNA"/>
</dbReference>
<dbReference type="GO" id="GO:0005886">
    <property type="term" value="C:plasma membrane"/>
    <property type="evidence" value="ECO:0007669"/>
    <property type="project" value="UniProtKB-SubCell"/>
</dbReference>
<gene>
    <name evidence="14" type="primary">fliG</name>
</gene>
<dbReference type="PANTHER" id="PTHR30534:SF0">
    <property type="entry name" value="FLAGELLAR MOTOR SWITCH PROTEIN FLIG"/>
    <property type="match status" value="1"/>
</dbReference>
<keyword evidence="6" id="KW-0145">Chemotaxis</keyword>
<comment type="subcellular location">
    <subcellularLocation>
        <location evidence="1">Bacterial flagellum basal body</location>
    </subcellularLocation>
    <subcellularLocation>
        <location evidence="2">Cell inner membrane</location>
        <topology evidence="2">Peripheral membrane protein</topology>
        <orientation evidence="2">Cytoplasmic side</orientation>
    </subcellularLocation>
</comment>
<evidence type="ECO:0000256" key="8">
    <source>
        <dbReference type="ARBA" id="ARBA00023136"/>
    </source>
</evidence>
<evidence type="ECO:0000256" key="1">
    <source>
        <dbReference type="ARBA" id="ARBA00004117"/>
    </source>
</evidence>
<evidence type="ECO:0000256" key="2">
    <source>
        <dbReference type="ARBA" id="ARBA00004515"/>
    </source>
</evidence>
<dbReference type="GO" id="GO:0003774">
    <property type="term" value="F:cytoskeletal motor activity"/>
    <property type="evidence" value="ECO:0007669"/>
    <property type="project" value="InterPro"/>
</dbReference>
<dbReference type="InterPro" id="IPR023087">
    <property type="entry name" value="Flg_Motor_Flig_C"/>
</dbReference>
<evidence type="ECO:0000256" key="6">
    <source>
        <dbReference type="ARBA" id="ARBA00022500"/>
    </source>
</evidence>
<dbReference type="GO" id="GO:0006935">
    <property type="term" value="P:chemotaxis"/>
    <property type="evidence" value="ECO:0007669"/>
    <property type="project" value="UniProtKB-KW"/>
</dbReference>
<proteinExistence type="inferred from homology"/>
<evidence type="ECO:0000313" key="14">
    <source>
        <dbReference type="EMBL" id="AAZ95840.1"/>
    </source>
</evidence>
<dbReference type="NCBIfam" id="TIGR00207">
    <property type="entry name" value="fliG"/>
    <property type="match status" value="1"/>
</dbReference>
<keyword evidence="5" id="KW-1003">Cell membrane</keyword>
<dbReference type="Gene3D" id="1.10.220.30">
    <property type="match status" value="3"/>
</dbReference>
<evidence type="ECO:0000259" key="12">
    <source>
        <dbReference type="Pfam" id="PF14841"/>
    </source>
</evidence>
<evidence type="ECO:0000256" key="5">
    <source>
        <dbReference type="ARBA" id="ARBA00022475"/>
    </source>
</evidence>
<reference evidence="14" key="1">
    <citation type="journal article" date="2006" name="J. Bacteriol.">
        <title>Polar flagellum biogenesis in Aeromonas hydrophila.</title>
        <authorList>
            <person name="Canals R."/>
            <person name="Ramirez S."/>
            <person name="Vilches S."/>
            <person name="Horsburgh G."/>
            <person name="Shaw J.G."/>
            <person name="Tomas J.M."/>
            <person name="Merino S."/>
        </authorList>
    </citation>
    <scope>NUCLEOTIDE SEQUENCE</scope>
    <source>
        <strain evidence="14">AH-3</strain>
    </source>
</reference>
<name>Q2N2N6_AERHY</name>
<dbReference type="PANTHER" id="PTHR30534">
    <property type="entry name" value="FLAGELLAR MOTOR SWITCH PROTEIN FLIG"/>
    <property type="match status" value="1"/>
</dbReference>
<dbReference type="Pfam" id="PF01706">
    <property type="entry name" value="FliG_C"/>
    <property type="match status" value="1"/>
</dbReference>
<evidence type="ECO:0000259" key="11">
    <source>
        <dbReference type="Pfam" id="PF01706"/>
    </source>
</evidence>
<feature type="domain" description="Flagellar motor switch protein FliG C-terminal" evidence="11">
    <location>
        <begin position="238"/>
        <end position="337"/>
    </location>
</feature>
<dbReference type="FunFam" id="1.10.220.30:FF:000004">
    <property type="entry name" value="Flagellar motor switch protein FliG"/>
    <property type="match status" value="1"/>
</dbReference>
<evidence type="ECO:0000256" key="10">
    <source>
        <dbReference type="ARBA" id="ARBA00025598"/>
    </source>
</evidence>
<feature type="domain" description="Flagellar motor switch protein FliG middle" evidence="12">
    <location>
        <begin position="136"/>
        <end position="206"/>
    </location>
</feature>
<dbReference type="Pfam" id="PF14841">
    <property type="entry name" value="FliG_M"/>
    <property type="match status" value="1"/>
</dbReference>
<evidence type="ECO:0000256" key="4">
    <source>
        <dbReference type="ARBA" id="ARBA00021870"/>
    </source>
</evidence>
<protein>
    <recommendedName>
        <fullName evidence="4">Flagellar motor switch protein FliG</fullName>
    </recommendedName>
</protein>
<keyword evidence="9" id="KW-0975">Bacterial flagellum</keyword>
<dbReference type="PRINTS" id="PR00954">
    <property type="entry name" value="FLGMOTORFLIG"/>
</dbReference>
<evidence type="ECO:0000259" key="13">
    <source>
        <dbReference type="Pfam" id="PF14842"/>
    </source>
</evidence>
<comment type="function">
    <text evidence="10">FliG is one of three proteins (FliG, FliN, FliM) that forms the rotor-mounted switch complex (C ring), located at the base of the basal body. This complex interacts with the CheY and CheZ chemotaxis proteins, in addition to contacting components of the motor that determine the direction of flagellar rotation.</text>
</comment>
<evidence type="ECO:0000256" key="3">
    <source>
        <dbReference type="ARBA" id="ARBA00010299"/>
    </source>
</evidence>
<accession>Q2N2N6</accession>
<dbReference type="AlphaFoldDB" id="Q2N2N6"/>
<dbReference type="InterPro" id="IPR011002">
    <property type="entry name" value="FliG_a-hlx"/>
</dbReference>
<dbReference type="Pfam" id="PF14842">
    <property type="entry name" value="FliG_N"/>
    <property type="match status" value="1"/>
</dbReference>
<dbReference type="InterPro" id="IPR032779">
    <property type="entry name" value="FliG_M"/>
</dbReference>
<comment type="similarity">
    <text evidence="3">Belongs to the FliG family.</text>
</comment>
<dbReference type="InterPro" id="IPR000090">
    <property type="entry name" value="Flg_Motor_Flig"/>
</dbReference>
<dbReference type="FunFam" id="1.10.220.30:FF:000001">
    <property type="entry name" value="Flagellar motor switch protein FliG"/>
    <property type="match status" value="1"/>
</dbReference>
<feature type="domain" description="Flagellar motor switch protein FliG N-terminal" evidence="13">
    <location>
        <begin position="24"/>
        <end position="125"/>
    </location>
</feature>
<organism evidence="14">
    <name type="scientific">Aeromonas hydrophila</name>
    <dbReference type="NCBI Taxonomy" id="644"/>
    <lineage>
        <taxon>Bacteria</taxon>
        <taxon>Pseudomonadati</taxon>
        <taxon>Pseudomonadota</taxon>
        <taxon>Gammaproteobacteria</taxon>
        <taxon>Aeromonadales</taxon>
        <taxon>Aeromonadaceae</taxon>
        <taxon>Aeromonas</taxon>
    </lineage>
</organism>
<dbReference type="SUPFAM" id="SSF48029">
    <property type="entry name" value="FliG"/>
    <property type="match status" value="2"/>
</dbReference>
<dbReference type="InterPro" id="IPR028263">
    <property type="entry name" value="FliG_N"/>
</dbReference>
<keyword evidence="7" id="KW-0283">Flagellar rotation</keyword>
<dbReference type="GO" id="GO:0009425">
    <property type="term" value="C:bacterial-type flagellum basal body"/>
    <property type="evidence" value="ECO:0007669"/>
    <property type="project" value="UniProtKB-SubCell"/>
</dbReference>
<sequence>MPEESKTQVTGNDITDSQRQILDQMSGMEMAAVLMLSLNEEDAAQIFRHLEPKQVQRLGMSMASMTDFSHDRVAAVHRQFIDDIQKYTNIGIGSEDFVRKALVAALGEDKASNLVDQIILGSGARGLDSLKWMDARQVASIIQNEHPQIQTIVLSYLEPEQSAEILSQFPEQVRLDLVMRIANLEEVQPAALQELNDIMEKQFAGAAGAQAAKMGGLKAAANIMNYLDTNIEGQLMDSIRESDEEMSQQIQDLMFVFENLIDVDDRGIQTMLREVPGDLLQRALKGSDDQMREKVFKNMSKRAAEMLADDLEAMGPIRVSEVEAAQKEILSIARRLAGCRRDHAGCWWRRGVPLNHGPSTLPFRRAASGGGEECL</sequence>
<dbReference type="PIRSF" id="PIRSF003161">
    <property type="entry name" value="FliG"/>
    <property type="match status" value="1"/>
</dbReference>
<evidence type="ECO:0000256" key="7">
    <source>
        <dbReference type="ARBA" id="ARBA00022779"/>
    </source>
</evidence>